<dbReference type="Gene3D" id="3.40.50.410">
    <property type="entry name" value="von Willebrand factor, type A domain"/>
    <property type="match status" value="1"/>
</dbReference>
<dbReference type="InterPro" id="IPR016194">
    <property type="entry name" value="SPOC-like_C_dom_sf"/>
</dbReference>
<name>A0A8S8ZHS4_SORMA</name>
<gene>
    <name evidence="21" type="ORF">SMACR_00164</name>
</gene>
<evidence type="ECO:0000313" key="21">
    <source>
        <dbReference type="EMBL" id="KAA8628386.1"/>
    </source>
</evidence>
<evidence type="ECO:0000256" key="16">
    <source>
        <dbReference type="ARBA" id="ARBA00023242"/>
    </source>
</evidence>
<dbReference type="GO" id="GO:0003684">
    <property type="term" value="F:damaged DNA binding"/>
    <property type="evidence" value="ECO:0007669"/>
    <property type="project" value="InterPro"/>
</dbReference>
<dbReference type="AlphaFoldDB" id="A0A8S8ZHS4"/>
<evidence type="ECO:0000256" key="3">
    <source>
        <dbReference type="ARBA" id="ARBA00007726"/>
    </source>
</evidence>
<keyword evidence="13 19" id="KW-0238">DNA-binding</keyword>
<dbReference type="PIRSF" id="PIRSF016570">
    <property type="entry name" value="Ku80"/>
    <property type="match status" value="1"/>
</dbReference>
<dbReference type="GO" id="GO:0016787">
    <property type="term" value="F:hydrolase activity"/>
    <property type="evidence" value="ECO:0007669"/>
    <property type="project" value="UniProtKB-KW"/>
</dbReference>
<keyword evidence="7 19" id="KW-0547">Nucleotide-binding</keyword>
<dbReference type="InterPro" id="IPR006164">
    <property type="entry name" value="DNA_bd_Ku70/Ku80"/>
</dbReference>
<feature type="domain" description="VWFA" evidence="20">
    <location>
        <begin position="6"/>
        <end position="214"/>
    </location>
</feature>
<comment type="subcellular location">
    <subcellularLocation>
        <location evidence="2">Chromosome</location>
        <location evidence="2">Telomere</location>
    </subcellularLocation>
    <subcellularLocation>
        <location evidence="1 19">Nucleus</location>
    </subcellularLocation>
</comment>
<evidence type="ECO:0000313" key="22">
    <source>
        <dbReference type="Proteomes" id="UP000433876"/>
    </source>
</evidence>
<evidence type="ECO:0000256" key="18">
    <source>
        <dbReference type="ARBA" id="ARBA00047995"/>
    </source>
</evidence>
<evidence type="ECO:0000256" key="19">
    <source>
        <dbReference type="PIRNR" id="PIRNR016570"/>
    </source>
</evidence>
<dbReference type="PROSITE" id="PS50234">
    <property type="entry name" value="VWFA"/>
    <property type="match status" value="1"/>
</dbReference>
<dbReference type="InterPro" id="IPR005161">
    <property type="entry name" value="Ku_N"/>
</dbReference>
<evidence type="ECO:0000256" key="15">
    <source>
        <dbReference type="ARBA" id="ARBA00023204"/>
    </source>
</evidence>
<dbReference type="GO" id="GO:0000781">
    <property type="term" value="C:chromosome, telomeric region"/>
    <property type="evidence" value="ECO:0007669"/>
    <property type="project" value="UniProtKB-SubCell"/>
</dbReference>
<evidence type="ECO:0000256" key="5">
    <source>
        <dbReference type="ARBA" id="ARBA00021792"/>
    </source>
</evidence>
<evidence type="ECO:0000256" key="9">
    <source>
        <dbReference type="ARBA" id="ARBA00022801"/>
    </source>
</evidence>
<dbReference type="PANTHER" id="PTHR12604">
    <property type="entry name" value="KU AUTOANTIGEN DNA HELICASE"/>
    <property type="match status" value="1"/>
</dbReference>
<dbReference type="GO" id="GO:0005524">
    <property type="term" value="F:ATP binding"/>
    <property type="evidence" value="ECO:0007669"/>
    <property type="project" value="UniProtKB-UniRule"/>
</dbReference>
<comment type="function">
    <text evidence="17">Single-stranded DNA-dependent ATP-dependent helicase. Involved in non-homologous end joining (NHEJ) DNA double strand break repair. DNA-binding is sequence-independent but has a high affinity to nicks in double-stranded DNA and to the ends of duplex DNA. Binds to naturally occurring chromosomal ends, and therefore provides chromosomal end protection. Required also for telomere recombination to repair telomeric ends in the absence of telomerase. KU70, of the KU70/KU80 heterodimer, binds to the stem loop of TLC1, the RNA component of telomerase. Involved in telomere maintenance. Interacts with telomeric repeats and subtelomeric sequences thereby controlling telomere length and protecting against subtelomeric rearrangement. Maintains telomeric chromatin, which is involved in silencing the expression of genes located at the telomere. Required for mating-type switching.</text>
</comment>
<dbReference type="GO" id="GO:0003690">
    <property type="term" value="F:double-stranded DNA binding"/>
    <property type="evidence" value="ECO:0007669"/>
    <property type="project" value="TreeGrafter"/>
</dbReference>
<keyword evidence="8 19" id="KW-0227">DNA damage</keyword>
<dbReference type="FunFam" id="3.40.50.410:FF:000073">
    <property type="entry name" value="ATP-dependent DNA helicase II subunit 2"/>
    <property type="match status" value="1"/>
</dbReference>
<evidence type="ECO:0000256" key="2">
    <source>
        <dbReference type="ARBA" id="ARBA00004574"/>
    </source>
</evidence>
<reference evidence="21 22" key="1">
    <citation type="submission" date="2017-07" db="EMBL/GenBank/DDBJ databases">
        <title>Genome sequence of the Sordaria macrospora wild type strain R19027.</title>
        <authorList>
            <person name="Nowrousian M."/>
            <person name="Teichert I."/>
            <person name="Kueck U."/>
        </authorList>
    </citation>
    <scope>NUCLEOTIDE SEQUENCE [LARGE SCALE GENOMIC DNA]</scope>
    <source>
        <strain evidence="21 22">R19027</strain>
        <tissue evidence="21">Mycelium</tissue>
    </source>
</reference>
<keyword evidence="14 19" id="KW-0233">DNA recombination</keyword>
<dbReference type="SUPFAM" id="SSF100939">
    <property type="entry name" value="SPOC domain-like"/>
    <property type="match status" value="1"/>
</dbReference>
<dbReference type="EC" id="3.6.4.12" evidence="4 19"/>
<dbReference type="GO" id="GO:0042162">
    <property type="term" value="F:telomeric DNA binding"/>
    <property type="evidence" value="ECO:0007669"/>
    <property type="project" value="InterPro"/>
</dbReference>
<evidence type="ECO:0000256" key="8">
    <source>
        <dbReference type="ARBA" id="ARBA00022763"/>
    </source>
</evidence>
<evidence type="ECO:0000259" key="20">
    <source>
        <dbReference type="PROSITE" id="PS50234"/>
    </source>
</evidence>
<evidence type="ECO:0000256" key="13">
    <source>
        <dbReference type="ARBA" id="ARBA00023125"/>
    </source>
</evidence>
<dbReference type="InterPro" id="IPR002035">
    <property type="entry name" value="VWF_A"/>
</dbReference>
<evidence type="ECO:0000256" key="11">
    <source>
        <dbReference type="ARBA" id="ARBA00022840"/>
    </source>
</evidence>
<evidence type="ECO:0000256" key="17">
    <source>
        <dbReference type="ARBA" id="ARBA00024890"/>
    </source>
</evidence>
<dbReference type="GO" id="GO:0043564">
    <property type="term" value="C:Ku70:Ku80 complex"/>
    <property type="evidence" value="ECO:0007669"/>
    <property type="project" value="InterPro"/>
</dbReference>
<organism evidence="21 22">
    <name type="scientific">Sordaria macrospora</name>
    <dbReference type="NCBI Taxonomy" id="5147"/>
    <lineage>
        <taxon>Eukaryota</taxon>
        <taxon>Fungi</taxon>
        <taxon>Dikarya</taxon>
        <taxon>Ascomycota</taxon>
        <taxon>Pezizomycotina</taxon>
        <taxon>Sordariomycetes</taxon>
        <taxon>Sordariomycetidae</taxon>
        <taxon>Sordariales</taxon>
        <taxon>Sordariaceae</taxon>
        <taxon>Sordaria</taxon>
    </lineage>
</organism>
<dbReference type="VEuPathDB" id="FungiDB:SMAC_00164"/>
<keyword evidence="15 19" id="KW-0234">DNA repair</keyword>
<dbReference type="Pfam" id="PF08785">
    <property type="entry name" value="Ku_PK_bind"/>
    <property type="match status" value="1"/>
</dbReference>
<evidence type="ECO:0000256" key="4">
    <source>
        <dbReference type="ARBA" id="ARBA00012551"/>
    </source>
</evidence>
<evidence type="ECO:0000256" key="14">
    <source>
        <dbReference type="ARBA" id="ARBA00023172"/>
    </source>
</evidence>
<proteinExistence type="inferred from homology"/>
<comment type="caution">
    <text evidence="21">The sequence shown here is derived from an EMBL/GenBank/DDBJ whole genome shotgun (WGS) entry which is preliminary data.</text>
</comment>
<dbReference type="Gene3D" id="1.10.1600.10">
    <property type="match status" value="1"/>
</dbReference>
<dbReference type="SUPFAM" id="SSF101420">
    <property type="entry name" value="C-terminal domain of Ku80"/>
    <property type="match status" value="1"/>
</dbReference>
<accession>A0A8S8ZHS4</accession>
<evidence type="ECO:0000256" key="6">
    <source>
        <dbReference type="ARBA" id="ARBA00022454"/>
    </source>
</evidence>
<sequence length="724" mass="80539">MADKEAIVYVMDLGKPMADCHNGRDESDLDFGMRYIWDKISTTVAASRKTWNVGVVGLNTDETDNNENREEYQGYENISVLQELGPMSMTSLRALKSQIEPSETSSADAISAIVVALRMIQVYTKKLKYKRKIILVTNGESPIDDDQSEDVAAMLNNVGIELVVIGIDFDDAEYGFKEEDKTQHKAENERILKTLVDLCENGEFGTMAQAVEELAIPRIKPVRPFKAYDGPLTLGDPQKYPSALSIPVERYFKTKRATPPSASNVAIHTGPPQAEVIDEDSGAPMSGVEFQPVKQLRTYRVDDAKAAGGKKDIEMEDLAKAYQYGRTVVPFSTSEEDYVKYQTTKSFTIIGFVPMSSYEPFINMGETGLIVAQKVNEQAELGLSALIHALHELESYAVARYVNKDKAAPQILLLKPNPAIEDDVECLYDVPLPFAEDVRSYQFPPLDKVLTITGNVLTEHRLLPNDDLQQAMGDYVDAMDLTDFGQDEDGNPAEYAPIDDVYNPVIHHMNQATRNRAVNPEAPLPPVADILTRFTHPPEPLIAKAKSEINGLIEAAEVKKVPPKVQGKRGRKDTVKPLSGLDIDALLGKTRPRAKKTPISAENAIPEFKQILETAEDDETIETAAKQMGDIIRKLISDSFADVLYPRAAENLRVMREELISMEVPTLYNTYLTELKDSLLSGKLNGDRREMWFRWVVGGRLGLITQDESEVSEVGEDEAKAFLK</sequence>
<dbReference type="EMBL" id="NMPR01000187">
    <property type="protein sequence ID" value="KAA8628386.1"/>
    <property type="molecule type" value="Genomic_DNA"/>
</dbReference>
<dbReference type="SUPFAM" id="SSF53300">
    <property type="entry name" value="vWA-like"/>
    <property type="match status" value="1"/>
</dbReference>
<keyword evidence="6" id="KW-0158">Chromosome</keyword>
<dbReference type="Gene3D" id="2.40.290.10">
    <property type="match status" value="1"/>
</dbReference>
<dbReference type="FunFam" id="2.40.290.10:FF:000008">
    <property type="entry name" value="ATP-dependent DNA helicase II subunit 2"/>
    <property type="match status" value="1"/>
</dbReference>
<comment type="similarity">
    <text evidence="3 19">Belongs to the ku80 family.</text>
</comment>
<dbReference type="FunFam" id="1.10.1600.10:FF:000002">
    <property type="entry name" value="X-ray repair cross-complementing protein 5"/>
    <property type="match status" value="1"/>
</dbReference>
<comment type="catalytic activity">
    <reaction evidence="18 19">
        <text>ATP + H2O = ADP + phosphate + H(+)</text>
        <dbReference type="Rhea" id="RHEA:13065"/>
        <dbReference type="ChEBI" id="CHEBI:15377"/>
        <dbReference type="ChEBI" id="CHEBI:15378"/>
        <dbReference type="ChEBI" id="CHEBI:30616"/>
        <dbReference type="ChEBI" id="CHEBI:43474"/>
        <dbReference type="ChEBI" id="CHEBI:456216"/>
        <dbReference type="EC" id="3.6.4.12"/>
    </reaction>
</comment>
<dbReference type="InterPro" id="IPR024193">
    <property type="entry name" value="Ku80"/>
</dbReference>
<dbReference type="GO" id="GO:0000723">
    <property type="term" value="P:telomere maintenance"/>
    <property type="evidence" value="ECO:0007669"/>
    <property type="project" value="InterPro"/>
</dbReference>
<keyword evidence="16 19" id="KW-0539">Nucleus</keyword>
<dbReference type="GO" id="GO:0006310">
    <property type="term" value="P:DNA recombination"/>
    <property type="evidence" value="ECO:0007669"/>
    <property type="project" value="UniProtKB-KW"/>
</dbReference>
<dbReference type="CDD" id="cd01458">
    <property type="entry name" value="vWA_ku"/>
    <property type="match status" value="1"/>
</dbReference>
<dbReference type="Pfam" id="PF02735">
    <property type="entry name" value="Ku"/>
    <property type="match status" value="1"/>
</dbReference>
<dbReference type="InterPro" id="IPR014893">
    <property type="entry name" value="Ku_PK_bind"/>
</dbReference>
<dbReference type="Proteomes" id="UP000433876">
    <property type="component" value="Unassembled WGS sequence"/>
</dbReference>
<dbReference type="GO" id="GO:0006303">
    <property type="term" value="P:double-strand break repair via nonhomologous end joining"/>
    <property type="evidence" value="ECO:0007669"/>
    <property type="project" value="InterPro"/>
</dbReference>
<keyword evidence="12" id="KW-0779">Telomere</keyword>
<keyword evidence="11 19" id="KW-0067">ATP-binding</keyword>
<dbReference type="InterPro" id="IPR036494">
    <property type="entry name" value="Ku_C_sf"/>
</dbReference>
<dbReference type="Pfam" id="PF03731">
    <property type="entry name" value="Ku_N"/>
    <property type="match status" value="1"/>
</dbReference>
<evidence type="ECO:0000256" key="1">
    <source>
        <dbReference type="ARBA" id="ARBA00004123"/>
    </source>
</evidence>
<dbReference type="InterPro" id="IPR036465">
    <property type="entry name" value="vWFA_dom_sf"/>
</dbReference>
<protein>
    <recommendedName>
        <fullName evidence="5 19">ATP-dependent DNA helicase II subunit 2</fullName>
        <ecNumber evidence="4 19">3.6.4.12</ecNumber>
    </recommendedName>
</protein>
<evidence type="ECO:0000256" key="12">
    <source>
        <dbReference type="ARBA" id="ARBA00022895"/>
    </source>
</evidence>
<dbReference type="SMART" id="SM00559">
    <property type="entry name" value="Ku78"/>
    <property type="match status" value="1"/>
</dbReference>
<dbReference type="OMA" id="WAMQYVW"/>
<evidence type="ECO:0000256" key="7">
    <source>
        <dbReference type="ARBA" id="ARBA00022741"/>
    </source>
</evidence>
<dbReference type="Gene3D" id="1.25.40.240">
    <property type="entry name" value="Ku, C-terminal domain"/>
    <property type="match status" value="1"/>
</dbReference>
<keyword evidence="9 19" id="KW-0378">Hydrolase</keyword>
<dbReference type="CDD" id="cd00873">
    <property type="entry name" value="KU80"/>
    <property type="match status" value="1"/>
</dbReference>
<evidence type="ECO:0000256" key="10">
    <source>
        <dbReference type="ARBA" id="ARBA00022806"/>
    </source>
</evidence>
<dbReference type="GO" id="GO:0003678">
    <property type="term" value="F:DNA helicase activity"/>
    <property type="evidence" value="ECO:0007669"/>
    <property type="project" value="UniProtKB-EC"/>
</dbReference>
<keyword evidence="10 19" id="KW-0347">Helicase</keyword>
<dbReference type="FunFam" id="1.25.40.240:FF:000002">
    <property type="entry name" value="ATP-dependent DNA helicase II subunit 2"/>
    <property type="match status" value="1"/>
</dbReference>
<dbReference type="PANTHER" id="PTHR12604:SF4">
    <property type="entry name" value="X-RAY REPAIR CROSS-COMPLEMENTING PROTEIN 5"/>
    <property type="match status" value="1"/>
</dbReference>